<gene>
    <name evidence="1" type="ORF">AGLY_007715</name>
</gene>
<proteinExistence type="predicted"/>
<organism evidence="1 2">
    <name type="scientific">Aphis glycines</name>
    <name type="common">Soybean aphid</name>
    <dbReference type="NCBI Taxonomy" id="307491"/>
    <lineage>
        <taxon>Eukaryota</taxon>
        <taxon>Metazoa</taxon>
        <taxon>Ecdysozoa</taxon>
        <taxon>Arthropoda</taxon>
        <taxon>Hexapoda</taxon>
        <taxon>Insecta</taxon>
        <taxon>Pterygota</taxon>
        <taxon>Neoptera</taxon>
        <taxon>Paraneoptera</taxon>
        <taxon>Hemiptera</taxon>
        <taxon>Sternorrhyncha</taxon>
        <taxon>Aphidomorpha</taxon>
        <taxon>Aphidoidea</taxon>
        <taxon>Aphididae</taxon>
        <taxon>Aphidini</taxon>
        <taxon>Aphis</taxon>
        <taxon>Aphis</taxon>
    </lineage>
</organism>
<dbReference type="EMBL" id="VYZN01000025">
    <property type="protein sequence ID" value="KAE9535814.1"/>
    <property type="molecule type" value="Genomic_DNA"/>
</dbReference>
<name>A0A6G0TNP0_APHGL</name>
<reference evidence="1 2" key="1">
    <citation type="submission" date="2019-08" db="EMBL/GenBank/DDBJ databases">
        <title>The genome of the soybean aphid Biotype 1, its phylome, world population structure and adaptation to the North American continent.</title>
        <authorList>
            <person name="Giordano R."/>
            <person name="Donthu R.K."/>
            <person name="Hernandez A.G."/>
            <person name="Wright C.L."/>
            <person name="Zimin A.V."/>
        </authorList>
    </citation>
    <scope>NUCLEOTIDE SEQUENCE [LARGE SCALE GENOMIC DNA]</scope>
    <source>
        <tissue evidence="1">Whole aphids</tissue>
    </source>
</reference>
<protein>
    <submittedName>
        <fullName evidence="1">Uncharacterized protein</fullName>
    </submittedName>
</protein>
<keyword evidence="2" id="KW-1185">Reference proteome</keyword>
<sequence>MLMAWAMVLGHKMSPSYKTFNSCKYLTIYPVKTNCLLFIQKPLKRKGEGGRVYAPQTSPKASLIELIGGFERISFRVLYARIEYRSIMAAQFIESERGNKLLVLNNFKFSKVNRPLASGLTKYKTKDSKPELVFDYFEVFLLSLKPSDHRLTHIHSSRFDYFDSFIGVQGLVNLMRFQKSL</sequence>
<evidence type="ECO:0000313" key="1">
    <source>
        <dbReference type="EMBL" id="KAE9535814.1"/>
    </source>
</evidence>
<dbReference type="Proteomes" id="UP000475862">
    <property type="component" value="Unassembled WGS sequence"/>
</dbReference>
<accession>A0A6G0TNP0</accession>
<comment type="caution">
    <text evidence="1">The sequence shown here is derived from an EMBL/GenBank/DDBJ whole genome shotgun (WGS) entry which is preliminary data.</text>
</comment>
<dbReference type="AlphaFoldDB" id="A0A6G0TNP0"/>
<evidence type="ECO:0000313" key="2">
    <source>
        <dbReference type="Proteomes" id="UP000475862"/>
    </source>
</evidence>